<evidence type="ECO:0000256" key="1">
    <source>
        <dbReference type="ARBA" id="ARBA00003357"/>
    </source>
</evidence>
<reference evidence="13" key="1">
    <citation type="submission" date="2016-11" db="EMBL/GenBank/DDBJ databases">
        <authorList>
            <person name="Guldener U."/>
        </authorList>
    </citation>
    <scope>NUCLEOTIDE SEQUENCE [LARGE SCALE GENOMIC DNA]</scope>
</reference>
<dbReference type="PANTHER" id="PTHR20934:SF0">
    <property type="entry name" value="TRANSCRIPTION ELONGATION FACTOR 1 HOMOLOG"/>
    <property type="match status" value="1"/>
</dbReference>
<dbReference type="AlphaFoldDB" id="A0A1L0B4Y1"/>
<dbReference type="GO" id="GO:0008023">
    <property type="term" value="C:transcription elongation factor complex"/>
    <property type="evidence" value="ECO:0007669"/>
    <property type="project" value="EnsemblFungi"/>
</dbReference>
<dbReference type="SUPFAM" id="SSF57783">
    <property type="entry name" value="Zinc beta-ribbon"/>
    <property type="match status" value="1"/>
</dbReference>
<dbReference type="InterPro" id="IPR007808">
    <property type="entry name" value="Elf1"/>
</dbReference>
<keyword evidence="5 10" id="KW-0863">Zinc-finger</keyword>
<evidence type="ECO:0000256" key="11">
    <source>
        <dbReference type="SAM" id="MobiDB-lite"/>
    </source>
</evidence>
<keyword evidence="4 10" id="KW-0479">Metal-binding</keyword>
<dbReference type="GO" id="GO:0006368">
    <property type="term" value="P:transcription elongation by RNA polymerase II"/>
    <property type="evidence" value="ECO:0007669"/>
    <property type="project" value="EnsemblFungi"/>
</dbReference>
<dbReference type="VEuPathDB" id="FungiDB:HGUI_03084"/>
<comment type="similarity">
    <text evidence="3 10">Belongs to the ELOF1 family.</text>
</comment>
<sequence>MAKKKSSRKPVKKVRVVLDTTFDCPFCNHNKCITVSVDKRVSMIGSLHCNKCNVSFETKVNVLSEPVDVYTDWIDAVEAVNDPKALIDNGNRTQVDSDSDLYDTDDDEKIPTENDDDDSDSSAQSDHQVNKKSLSSDDEDDVIEDQPLVKKRKIVIEDDEE</sequence>
<evidence type="ECO:0000256" key="7">
    <source>
        <dbReference type="ARBA" id="ARBA00023015"/>
    </source>
</evidence>
<keyword evidence="8 10" id="KW-0804">Transcription</keyword>
<dbReference type="GO" id="GO:0008270">
    <property type="term" value="F:zinc ion binding"/>
    <property type="evidence" value="ECO:0007669"/>
    <property type="project" value="UniProtKB-KW"/>
</dbReference>
<dbReference type="FunFam" id="2.20.25.190:FF:000001">
    <property type="entry name" value="Transcription elongation factor 1 homolog"/>
    <property type="match status" value="1"/>
</dbReference>
<name>A0A1L0B4Y1_9ASCO</name>
<dbReference type="EMBL" id="FQNF01000068">
    <property type="protein sequence ID" value="SGZ40884.1"/>
    <property type="molecule type" value="Genomic_DNA"/>
</dbReference>
<evidence type="ECO:0000256" key="8">
    <source>
        <dbReference type="ARBA" id="ARBA00023163"/>
    </source>
</evidence>
<evidence type="ECO:0000256" key="9">
    <source>
        <dbReference type="ARBA" id="ARBA00023242"/>
    </source>
</evidence>
<evidence type="ECO:0000256" key="2">
    <source>
        <dbReference type="ARBA" id="ARBA00004123"/>
    </source>
</evidence>
<evidence type="ECO:0000256" key="3">
    <source>
        <dbReference type="ARBA" id="ARBA00009730"/>
    </source>
</evidence>
<keyword evidence="6 10" id="KW-0862">Zinc</keyword>
<comment type="function">
    <text evidence="1 10">Transcription elongation factor implicated in the maintenance of proper chromatin structure in actively transcribed regions.</text>
</comment>
<dbReference type="InterPro" id="IPR038567">
    <property type="entry name" value="T_Elf1_sf"/>
</dbReference>
<feature type="region of interest" description="Disordered" evidence="11">
    <location>
        <begin position="87"/>
        <end position="161"/>
    </location>
</feature>
<keyword evidence="12" id="KW-0648">Protein biosynthesis</keyword>
<comment type="subcellular location">
    <subcellularLocation>
        <location evidence="2 10">Nucleus</location>
    </subcellularLocation>
</comment>
<accession>A0A1L0B4Y1</accession>
<evidence type="ECO:0000256" key="6">
    <source>
        <dbReference type="ARBA" id="ARBA00022833"/>
    </source>
</evidence>
<dbReference type="OrthoDB" id="3973319at2759"/>
<proteinExistence type="inferred from homology"/>
<evidence type="ECO:0000256" key="5">
    <source>
        <dbReference type="ARBA" id="ARBA00022771"/>
    </source>
</evidence>
<dbReference type="GO" id="GO:0045815">
    <property type="term" value="P:transcription initiation-coupled chromatin remodeling"/>
    <property type="evidence" value="ECO:0007669"/>
    <property type="project" value="EnsemblFungi"/>
</dbReference>
<evidence type="ECO:0000256" key="10">
    <source>
        <dbReference type="RuleBase" id="RU364033"/>
    </source>
</evidence>
<organism evidence="12 13">
    <name type="scientific">Hanseniaspora guilliermondii</name>
    <dbReference type="NCBI Taxonomy" id="56406"/>
    <lineage>
        <taxon>Eukaryota</taxon>
        <taxon>Fungi</taxon>
        <taxon>Dikarya</taxon>
        <taxon>Ascomycota</taxon>
        <taxon>Saccharomycotina</taxon>
        <taxon>Saccharomycetes</taxon>
        <taxon>Saccharomycodales</taxon>
        <taxon>Saccharomycodaceae</taxon>
        <taxon>Hanseniaspora</taxon>
    </lineage>
</organism>
<keyword evidence="12" id="KW-0251">Elongation factor</keyword>
<dbReference type="Gene3D" id="2.20.25.190">
    <property type="match status" value="1"/>
</dbReference>
<protein>
    <recommendedName>
        <fullName evidence="10">Transcription elongation factor 1 homolog</fullName>
    </recommendedName>
</protein>
<gene>
    <name evidence="12" type="ORF">HGUI_03084</name>
</gene>
<dbReference type="PANTHER" id="PTHR20934">
    <property type="entry name" value="TRANSCRIPTION ELONGATION FACTOR 1 HOMOLOG"/>
    <property type="match status" value="1"/>
</dbReference>
<dbReference type="Proteomes" id="UP000183365">
    <property type="component" value="Unassembled WGS sequence"/>
</dbReference>
<feature type="compositionally biased region" description="Acidic residues" evidence="11">
    <location>
        <begin position="97"/>
        <end position="120"/>
    </location>
</feature>
<keyword evidence="13" id="KW-1185">Reference proteome</keyword>
<dbReference type="GO" id="GO:0003746">
    <property type="term" value="F:translation elongation factor activity"/>
    <property type="evidence" value="ECO:0007669"/>
    <property type="project" value="UniProtKB-KW"/>
</dbReference>
<evidence type="ECO:0000313" key="12">
    <source>
        <dbReference type="EMBL" id="SGZ40884.1"/>
    </source>
</evidence>
<keyword evidence="9 10" id="KW-0539">Nucleus</keyword>
<evidence type="ECO:0000313" key="13">
    <source>
        <dbReference type="Proteomes" id="UP000183365"/>
    </source>
</evidence>
<dbReference type="Pfam" id="PF05129">
    <property type="entry name" value="Zn_ribbon_Elf1"/>
    <property type="match status" value="1"/>
</dbReference>
<evidence type="ECO:0000256" key="4">
    <source>
        <dbReference type="ARBA" id="ARBA00022723"/>
    </source>
</evidence>
<keyword evidence="7 10" id="KW-0805">Transcription regulation</keyword>
<dbReference type="GO" id="GO:0000993">
    <property type="term" value="F:RNA polymerase II complex binding"/>
    <property type="evidence" value="ECO:0007669"/>
    <property type="project" value="EnsemblFungi"/>
</dbReference>